<dbReference type="PANTHER" id="PTHR43019">
    <property type="entry name" value="SERINE ENDOPROTEASE DEGS"/>
    <property type="match status" value="1"/>
</dbReference>
<accession>A0A7R9KH83</accession>
<dbReference type="EMBL" id="OC855944">
    <property type="protein sequence ID" value="CAD7622946.1"/>
    <property type="molecule type" value="Genomic_DNA"/>
</dbReference>
<gene>
    <name evidence="1" type="ORF">OSB1V03_LOCUS3407</name>
</gene>
<keyword evidence="2" id="KW-1185">Reference proteome</keyword>
<evidence type="ECO:0008006" key="3">
    <source>
        <dbReference type="Google" id="ProtNLM"/>
    </source>
</evidence>
<name>A0A7R9KH83_9ACAR</name>
<dbReference type="OrthoDB" id="17845at2759"/>
<proteinExistence type="predicted"/>
<dbReference type="Pfam" id="PF13365">
    <property type="entry name" value="Trypsin_2"/>
    <property type="match status" value="2"/>
</dbReference>
<dbReference type="Gene3D" id="2.40.10.120">
    <property type="match status" value="2"/>
</dbReference>
<sequence length="638" mass="70076">MKTMREKYSMDGKRYLGVALKLKSNTFWVMSSAINRPLNVSENDLQINDWIEEINGKPVESFIQLEKESQSLRDDQPVPLMASIPAIIAGNDWYEYIRHNNTTKSHTNSSFKPLITTRIAHLLNPLAKEEITQVGNLALPSVVMVVSKSMTGVGTVVDKSGLIITNCHVVADSQYVNVKFTAPVEAAHLFHNKQTVTTVDVIKGRVVYCQPDKDLAVIRVYVKEDSLPALVLSDRQELKPGEPVLVFGYPDLSLSTTVGVLKKSDPSNNVNVNSLLMGRHMEHLAPTAPGFSGGPILDGKGAVVGIHTGRSKFTGIGSLATDANEINGNRLNSFTQLDEELQSLSDRKTMVWLTITRRTKISVPLVASIPAIIAGNDWYEYIRHNNTTKSHTNSTFKSSLTTRIAHLLDPLATEQIKQVYNQSLPSVVMVFTKAENNGTGFVVDKSGLIITNCHVVEDWQYVYVQLTKWVEATDVYPNYKTKGLIHHIRGRVVYCQPDMDLAVIRLYVKKNALPALVLSDRQDLKPGEPVLLFGFPDKSWSTAPGVLKGSDSPSIAIDVDYNYSGKNFYLLGRHVEHLTPSTQGFSGGPILDGKGVVIGIESCGLFTGSGPLATDATGMSTNELLVGNGWKSVIVFIN</sequence>
<evidence type="ECO:0000313" key="1">
    <source>
        <dbReference type="EMBL" id="CAD7622946.1"/>
    </source>
</evidence>
<dbReference type="Proteomes" id="UP000759131">
    <property type="component" value="Unassembled WGS sequence"/>
</dbReference>
<dbReference type="EMBL" id="CAJPIZ010001369">
    <property type="protein sequence ID" value="CAG2103376.1"/>
    <property type="molecule type" value="Genomic_DNA"/>
</dbReference>
<dbReference type="AlphaFoldDB" id="A0A7R9KH83"/>
<reference evidence="1" key="1">
    <citation type="submission" date="2020-11" db="EMBL/GenBank/DDBJ databases">
        <authorList>
            <person name="Tran Van P."/>
        </authorList>
    </citation>
    <scope>NUCLEOTIDE SEQUENCE</scope>
</reference>
<protein>
    <recommendedName>
        <fullName evidence="3">Serine protease</fullName>
    </recommendedName>
</protein>
<organism evidence="1">
    <name type="scientific">Medioppia subpectinata</name>
    <dbReference type="NCBI Taxonomy" id="1979941"/>
    <lineage>
        <taxon>Eukaryota</taxon>
        <taxon>Metazoa</taxon>
        <taxon>Ecdysozoa</taxon>
        <taxon>Arthropoda</taxon>
        <taxon>Chelicerata</taxon>
        <taxon>Arachnida</taxon>
        <taxon>Acari</taxon>
        <taxon>Acariformes</taxon>
        <taxon>Sarcoptiformes</taxon>
        <taxon>Oribatida</taxon>
        <taxon>Brachypylina</taxon>
        <taxon>Oppioidea</taxon>
        <taxon>Oppiidae</taxon>
        <taxon>Medioppia</taxon>
    </lineage>
</organism>
<evidence type="ECO:0000313" key="2">
    <source>
        <dbReference type="Proteomes" id="UP000759131"/>
    </source>
</evidence>
<dbReference type="InterPro" id="IPR009003">
    <property type="entry name" value="Peptidase_S1_PA"/>
</dbReference>
<dbReference type="PANTHER" id="PTHR43019:SF23">
    <property type="entry name" value="PROTEASE DO-LIKE 5, CHLOROPLASTIC"/>
    <property type="match status" value="1"/>
</dbReference>
<dbReference type="SUPFAM" id="SSF50494">
    <property type="entry name" value="Trypsin-like serine proteases"/>
    <property type="match status" value="2"/>
</dbReference>